<feature type="domain" description="BTB" evidence="1">
    <location>
        <begin position="26"/>
        <end position="101"/>
    </location>
</feature>
<evidence type="ECO:0000313" key="2">
    <source>
        <dbReference type="EMBL" id="KAJ7320760.1"/>
    </source>
</evidence>
<protein>
    <recommendedName>
        <fullName evidence="1">BTB domain-containing protein</fullName>
    </recommendedName>
</protein>
<dbReference type="Proteomes" id="UP001218218">
    <property type="component" value="Unassembled WGS sequence"/>
</dbReference>
<dbReference type="CDD" id="cd18186">
    <property type="entry name" value="BTB_POZ_ZBTB_KLHL-like"/>
    <property type="match status" value="1"/>
</dbReference>
<accession>A0AAD6ZF55</accession>
<keyword evidence="3" id="KW-1185">Reference proteome</keyword>
<reference evidence="2" key="1">
    <citation type="submission" date="2023-03" db="EMBL/GenBank/DDBJ databases">
        <title>Massive genome expansion in bonnet fungi (Mycena s.s.) driven by repeated elements and novel gene families across ecological guilds.</title>
        <authorList>
            <consortium name="Lawrence Berkeley National Laboratory"/>
            <person name="Harder C.B."/>
            <person name="Miyauchi S."/>
            <person name="Viragh M."/>
            <person name="Kuo A."/>
            <person name="Thoen E."/>
            <person name="Andreopoulos B."/>
            <person name="Lu D."/>
            <person name="Skrede I."/>
            <person name="Drula E."/>
            <person name="Henrissat B."/>
            <person name="Morin E."/>
            <person name="Kohler A."/>
            <person name="Barry K."/>
            <person name="LaButti K."/>
            <person name="Morin E."/>
            <person name="Salamov A."/>
            <person name="Lipzen A."/>
            <person name="Mereny Z."/>
            <person name="Hegedus B."/>
            <person name="Baldrian P."/>
            <person name="Stursova M."/>
            <person name="Weitz H."/>
            <person name="Taylor A."/>
            <person name="Grigoriev I.V."/>
            <person name="Nagy L.G."/>
            <person name="Martin F."/>
            <person name="Kauserud H."/>
        </authorList>
    </citation>
    <scope>NUCLEOTIDE SEQUENCE</scope>
    <source>
        <strain evidence="2">CBHHK002</strain>
    </source>
</reference>
<name>A0AAD6ZF55_9AGAR</name>
<dbReference type="EMBL" id="JARIHO010000053">
    <property type="protein sequence ID" value="KAJ7320760.1"/>
    <property type="molecule type" value="Genomic_DNA"/>
</dbReference>
<organism evidence="2 3">
    <name type="scientific">Mycena albidolilacea</name>
    <dbReference type="NCBI Taxonomy" id="1033008"/>
    <lineage>
        <taxon>Eukaryota</taxon>
        <taxon>Fungi</taxon>
        <taxon>Dikarya</taxon>
        <taxon>Basidiomycota</taxon>
        <taxon>Agaricomycotina</taxon>
        <taxon>Agaricomycetes</taxon>
        <taxon>Agaricomycetidae</taxon>
        <taxon>Agaricales</taxon>
        <taxon>Marasmiineae</taxon>
        <taxon>Mycenaceae</taxon>
        <taxon>Mycena</taxon>
    </lineage>
</organism>
<gene>
    <name evidence="2" type="ORF">DFH08DRAFT_387010</name>
</gene>
<proteinExistence type="predicted"/>
<dbReference type="SUPFAM" id="SSF54695">
    <property type="entry name" value="POZ domain"/>
    <property type="match status" value="1"/>
</dbReference>
<dbReference type="InterPro" id="IPR011333">
    <property type="entry name" value="SKP1/BTB/POZ_sf"/>
</dbReference>
<evidence type="ECO:0000259" key="1">
    <source>
        <dbReference type="PROSITE" id="PS50097"/>
    </source>
</evidence>
<comment type="caution">
    <text evidence="2">The sequence shown here is derived from an EMBL/GenBank/DDBJ whole genome shotgun (WGS) entry which is preliminary data.</text>
</comment>
<dbReference type="Pfam" id="PF00651">
    <property type="entry name" value="BTB"/>
    <property type="match status" value="1"/>
</dbReference>
<dbReference type="InterPro" id="IPR000210">
    <property type="entry name" value="BTB/POZ_dom"/>
</dbReference>
<dbReference type="PROSITE" id="PS50097">
    <property type="entry name" value="BTB"/>
    <property type="match status" value="1"/>
</dbReference>
<sequence>MDPNAEGQDAPDSEALVKVDGLWFTTDTIIVIRVENKIFRVSGGILAARSTVFNDMIAFPQPKSGETETMDGSPVVRLHDSPEDVEAFLRAIYDSSYFMPVPAPNEFSVVLGILRLTHKYGCQYLHRRALEHLIANGWYGRTYYDDNSDHLSYGIIPKFSPAHDLRIIHAAIEVDAVWLLPYAYYFLSTYSSAELLPLLEGSMGSHVGKALAAHTHLVRATVSTHEFLTEGAYHACDTPERCNPARSAALANLLRKLSDPELTPIPSTAVQIIMDGLESLGACSVCCESPKKQVHEAASAFWDELPSIFGLPPWDTLHAMKRAAMGEEEEQDLED</sequence>
<evidence type="ECO:0000313" key="3">
    <source>
        <dbReference type="Proteomes" id="UP001218218"/>
    </source>
</evidence>
<dbReference type="SMART" id="SM00225">
    <property type="entry name" value="BTB"/>
    <property type="match status" value="1"/>
</dbReference>
<dbReference type="AlphaFoldDB" id="A0AAD6ZF55"/>
<dbReference type="Gene3D" id="3.30.710.10">
    <property type="entry name" value="Potassium Channel Kv1.1, Chain A"/>
    <property type="match status" value="1"/>
</dbReference>